<keyword evidence="2" id="KW-0479">Metal-binding</keyword>
<evidence type="ECO:0000259" key="6">
    <source>
        <dbReference type="PROSITE" id="PS50222"/>
    </source>
</evidence>
<evidence type="ECO:0000256" key="3">
    <source>
        <dbReference type="ARBA" id="ARBA00022737"/>
    </source>
</evidence>
<organism evidence="7 8">
    <name type="scientific">Chironomus riparius</name>
    <dbReference type="NCBI Taxonomy" id="315576"/>
    <lineage>
        <taxon>Eukaryota</taxon>
        <taxon>Metazoa</taxon>
        <taxon>Ecdysozoa</taxon>
        <taxon>Arthropoda</taxon>
        <taxon>Hexapoda</taxon>
        <taxon>Insecta</taxon>
        <taxon>Pterygota</taxon>
        <taxon>Neoptera</taxon>
        <taxon>Endopterygota</taxon>
        <taxon>Diptera</taxon>
        <taxon>Nematocera</taxon>
        <taxon>Chironomoidea</taxon>
        <taxon>Chironomidae</taxon>
        <taxon>Chironominae</taxon>
        <taxon>Chironomus</taxon>
    </lineage>
</organism>
<comment type="similarity">
    <text evidence="1">Belongs to the recoverin family.</text>
</comment>
<protein>
    <recommendedName>
        <fullName evidence="6">EF-hand domain-containing protein</fullName>
    </recommendedName>
</protein>
<feature type="region of interest" description="Disordered" evidence="5">
    <location>
        <begin position="1"/>
        <end position="20"/>
    </location>
</feature>
<dbReference type="InterPro" id="IPR018247">
    <property type="entry name" value="EF_Hand_1_Ca_BS"/>
</dbReference>
<reference evidence="7" key="1">
    <citation type="submission" date="2022-01" db="EMBL/GenBank/DDBJ databases">
        <authorList>
            <person name="King R."/>
        </authorList>
    </citation>
    <scope>NUCLEOTIDE SEQUENCE</scope>
</reference>
<feature type="region of interest" description="Disordered" evidence="5">
    <location>
        <begin position="43"/>
        <end position="67"/>
    </location>
</feature>
<feature type="compositionally biased region" description="Polar residues" evidence="5">
    <location>
        <begin position="44"/>
        <end position="53"/>
    </location>
</feature>
<evidence type="ECO:0000256" key="2">
    <source>
        <dbReference type="ARBA" id="ARBA00022723"/>
    </source>
</evidence>
<dbReference type="GO" id="GO:0005509">
    <property type="term" value="F:calcium ion binding"/>
    <property type="evidence" value="ECO:0007669"/>
    <property type="project" value="InterPro"/>
</dbReference>
<dbReference type="SUPFAM" id="SSF47473">
    <property type="entry name" value="EF-hand"/>
    <property type="match status" value="1"/>
</dbReference>
<dbReference type="PROSITE" id="PS00018">
    <property type="entry name" value="EF_HAND_1"/>
    <property type="match status" value="3"/>
</dbReference>
<sequence>MAESTQVMRRHHHHHQQEPQVSVIPHIEVVNEIQIVVNKKDNPKSLSVATPSNDNKDIKRCVSSRSSKTDLTVTTPTTVALDAITKTVTIKNERRRDSKDKEKSESGSTSICACGKLIKRVKELLEAKETKAKKGCEEEDLILPVRYYPESLSGLSKATKFSEDEIKRMYRSFKASCPTGFIYEETFKEIYSQFFPFGASTAQYAHYVFNSIDRDSNGSVSFEEFVINLSTLSRGSLDEKLEWTFQLYDVNGDGYISKEEMTEVMTSVYELMGKISEGCKEESQIKAKVESMFKKMDLNADDKISLDEFLLSCHKDDGLLRSIGVFQTVF</sequence>
<dbReference type="Gene3D" id="1.10.238.10">
    <property type="entry name" value="EF-hand"/>
    <property type="match status" value="1"/>
</dbReference>
<reference evidence="7" key="2">
    <citation type="submission" date="2022-10" db="EMBL/GenBank/DDBJ databases">
        <authorList>
            <consortium name="ENA_rothamsted_submissions"/>
            <consortium name="culmorum"/>
            <person name="King R."/>
        </authorList>
    </citation>
    <scope>NUCLEOTIDE SEQUENCE</scope>
</reference>
<name>A0A9N9RT33_9DIPT</name>
<dbReference type="Pfam" id="PF13833">
    <property type="entry name" value="EF-hand_8"/>
    <property type="match status" value="1"/>
</dbReference>
<dbReference type="PANTHER" id="PTHR23055:SF167">
    <property type="entry name" value="EF-HAND DOMAIN-CONTAINING PROTEIN"/>
    <property type="match status" value="1"/>
</dbReference>
<evidence type="ECO:0000256" key="1">
    <source>
        <dbReference type="ARBA" id="ARBA00006049"/>
    </source>
</evidence>
<keyword evidence="4" id="KW-0106">Calcium</keyword>
<gene>
    <name evidence="7" type="ORF">CHIRRI_LOCUS5639</name>
</gene>
<keyword evidence="3" id="KW-0677">Repeat</keyword>
<dbReference type="AlphaFoldDB" id="A0A9N9RT33"/>
<dbReference type="PRINTS" id="PR00450">
    <property type="entry name" value="RECOVERIN"/>
</dbReference>
<evidence type="ECO:0000313" key="7">
    <source>
        <dbReference type="EMBL" id="CAG9802734.1"/>
    </source>
</evidence>
<dbReference type="OrthoDB" id="191686at2759"/>
<evidence type="ECO:0000313" key="8">
    <source>
        <dbReference type="Proteomes" id="UP001153620"/>
    </source>
</evidence>
<feature type="domain" description="EF-hand" evidence="6">
    <location>
        <begin position="236"/>
        <end position="271"/>
    </location>
</feature>
<evidence type="ECO:0000256" key="5">
    <source>
        <dbReference type="SAM" id="MobiDB-lite"/>
    </source>
</evidence>
<dbReference type="Proteomes" id="UP001153620">
    <property type="component" value="Chromosome 2"/>
</dbReference>
<feature type="domain" description="EF-hand" evidence="6">
    <location>
        <begin position="200"/>
        <end position="235"/>
    </location>
</feature>
<dbReference type="CDD" id="cd00051">
    <property type="entry name" value="EFh"/>
    <property type="match status" value="2"/>
</dbReference>
<dbReference type="InterPro" id="IPR002048">
    <property type="entry name" value="EF_hand_dom"/>
</dbReference>
<dbReference type="PROSITE" id="PS50222">
    <property type="entry name" value="EF_HAND_2"/>
    <property type="match status" value="3"/>
</dbReference>
<dbReference type="InterPro" id="IPR011992">
    <property type="entry name" value="EF-hand-dom_pair"/>
</dbReference>
<dbReference type="Pfam" id="PF13499">
    <property type="entry name" value="EF-hand_7"/>
    <property type="match status" value="1"/>
</dbReference>
<evidence type="ECO:0000256" key="4">
    <source>
        <dbReference type="ARBA" id="ARBA00022837"/>
    </source>
</evidence>
<dbReference type="InterPro" id="IPR028846">
    <property type="entry name" value="Recoverin"/>
</dbReference>
<accession>A0A9N9RT33</accession>
<dbReference type="PANTHER" id="PTHR23055">
    <property type="entry name" value="CALCIUM BINDING PROTEINS"/>
    <property type="match status" value="1"/>
</dbReference>
<dbReference type="SMART" id="SM00054">
    <property type="entry name" value="EFh"/>
    <property type="match status" value="3"/>
</dbReference>
<keyword evidence="8" id="KW-1185">Reference proteome</keyword>
<proteinExistence type="inferred from homology"/>
<dbReference type="EMBL" id="OU895878">
    <property type="protein sequence ID" value="CAG9802734.1"/>
    <property type="molecule type" value="Genomic_DNA"/>
</dbReference>
<feature type="domain" description="EF-hand" evidence="6">
    <location>
        <begin position="284"/>
        <end position="319"/>
    </location>
</feature>
<dbReference type="FunFam" id="1.10.238.10:FF:000009">
    <property type="entry name" value="Visinin-like protein 1"/>
    <property type="match status" value="1"/>
</dbReference>